<comment type="caution">
    <text evidence="5">The sequence shown here is derived from an EMBL/GenBank/DDBJ whole genome shotgun (WGS) entry which is preliminary data.</text>
</comment>
<comment type="cofactor">
    <cofactor evidence="1">
        <name>pyridoxal 5'-phosphate</name>
        <dbReference type="ChEBI" id="CHEBI:597326"/>
    </cofactor>
</comment>
<reference evidence="5 6" key="1">
    <citation type="submission" date="2018-06" db="EMBL/GenBank/DDBJ databases">
        <title>Extensive metabolic versatility and redundancy in microbially diverse, dynamic hydrothermal sediments.</title>
        <authorList>
            <person name="Dombrowski N."/>
            <person name="Teske A."/>
            <person name="Baker B.J."/>
        </authorList>
    </citation>
    <scope>NUCLEOTIDE SEQUENCE [LARGE SCALE GENOMIC DNA]</scope>
    <source>
        <strain evidence="5">B34_G17</strain>
    </source>
</reference>
<dbReference type="FunFam" id="3.40.640.10:FF:000004">
    <property type="entry name" value="Acetylornithine aminotransferase"/>
    <property type="match status" value="1"/>
</dbReference>
<dbReference type="EMBL" id="QMQX01000094">
    <property type="protein sequence ID" value="RLE51639.1"/>
    <property type="molecule type" value="Genomic_DNA"/>
</dbReference>
<gene>
    <name evidence="5" type="ORF">DRJ33_05500</name>
</gene>
<dbReference type="Pfam" id="PF00202">
    <property type="entry name" value="Aminotran_3"/>
    <property type="match status" value="1"/>
</dbReference>
<keyword evidence="5" id="KW-0032">Aminotransferase</keyword>
<evidence type="ECO:0000256" key="2">
    <source>
        <dbReference type="ARBA" id="ARBA00008954"/>
    </source>
</evidence>
<dbReference type="PIRSF" id="PIRSF000521">
    <property type="entry name" value="Transaminase_4ab_Lys_Orn"/>
    <property type="match status" value="1"/>
</dbReference>
<dbReference type="InterPro" id="IPR015421">
    <property type="entry name" value="PyrdxlP-dep_Trfase_major"/>
</dbReference>
<dbReference type="Gene3D" id="3.40.640.10">
    <property type="entry name" value="Type I PLP-dependent aspartate aminotransferase-like (Major domain)"/>
    <property type="match status" value="1"/>
</dbReference>
<dbReference type="PANTHER" id="PTHR11986:SF58">
    <property type="entry name" value="LEUCINE_METHIONINE RACEMASE"/>
    <property type="match status" value="1"/>
</dbReference>
<dbReference type="GO" id="GO:0030170">
    <property type="term" value="F:pyridoxal phosphate binding"/>
    <property type="evidence" value="ECO:0007669"/>
    <property type="project" value="InterPro"/>
</dbReference>
<proteinExistence type="inferred from homology"/>
<dbReference type="InterPro" id="IPR005814">
    <property type="entry name" value="Aminotrans_3"/>
</dbReference>
<dbReference type="InterPro" id="IPR015424">
    <property type="entry name" value="PyrdxlP-dep_Trfase"/>
</dbReference>
<dbReference type="InterPro" id="IPR050103">
    <property type="entry name" value="Class-III_PLP-dep_AT"/>
</dbReference>
<dbReference type="GO" id="GO:0042802">
    <property type="term" value="F:identical protein binding"/>
    <property type="evidence" value="ECO:0007669"/>
    <property type="project" value="TreeGrafter"/>
</dbReference>
<evidence type="ECO:0000256" key="3">
    <source>
        <dbReference type="ARBA" id="ARBA00022898"/>
    </source>
</evidence>
<dbReference type="CDD" id="cd00610">
    <property type="entry name" value="OAT_like"/>
    <property type="match status" value="1"/>
</dbReference>
<evidence type="ECO:0000313" key="5">
    <source>
        <dbReference type="EMBL" id="RLE51639.1"/>
    </source>
</evidence>
<keyword evidence="5" id="KW-0808">Transferase</keyword>
<dbReference type="InterPro" id="IPR015422">
    <property type="entry name" value="PyrdxlP-dep_Trfase_small"/>
</dbReference>
<dbReference type="Proteomes" id="UP000272051">
    <property type="component" value="Unassembled WGS sequence"/>
</dbReference>
<dbReference type="PANTHER" id="PTHR11986">
    <property type="entry name" value="AMINOTRANSFERASE CLASS III"/>
    <property type="match status" value="1"/>
</dbReference>
<dbReference type="InterPro" id="IPR049704">
    <property type="entry name" value="Aminotrans_3_PPA_site"/>
</dbReference>
<organism evidence="5 6">
    <name type="scientific">Thermoproteota archaeon</name>
    <dbReference type="NCBI Taxonomy" id="2056631"/>
    <lineage>
        <taxon>Archaea</taxon>
        <taxon>Thermoproteota</taxon>
    </lineage>
</organism>
<keyword evidence="3 4" id="KW-0663">Pyridoxal phosphate</keyword>
<sequence>MCKPKIVVKPPGPKAKELIELEKKHVSPGVGVKLFPLVPERAEGCFIVDVDGNVFLDLLAGAAAANIGYSHPTLVKAVEDQVKKMQHSMIGYHYNINAIKLAERLTMIAPVPRPSRVVFGLSGSDACDLALKAARFSTKKPWFLSFIGSYHGHTYGAASASSFKGLMKRGFSPVLPQVVWLPYAYCFRCPFRQEYPSCDLLCIEYVERFVLDHVVPQDEVAALIVEPIQGDAGIIVPPKEFHVKLKRLCEQHQILFIADEVQSGIGRTGKWFAIEHFGVQPDLLVCGKALASGMGVSAVVGKEELLNLPSGTCLLTPAANPVASAAALATLQVVEQERLFDNAVKVGSLFMKRLNELKQRFDVIGDVRGIGLMIGIEVVKKGSKAPDPVLTGMICWRAFELGLILPSYGLYSNVVRITPPLTISVEQANVACDIIEQAVKDSVSGLVSKGTVTWS</sequence>
<dbReference type="GO" id="GO:0008483">
    <property type="term" value="F:transaminase activity"/>
    <property type="evidence" value="ECO:0007669"/>
    <property type="project" value="UniProtKB-KW"/>
</dbReference>
<comment type="similarity">
    <text evidence="2 4">Belongs to the class-III pyridoxal-phosphate-dependent aminotransferase family.</text>
</comment>
<evidence type="ECO:0000256" key="1">
    <source>
        <dbReference type="ARBA" id="ARBA00001933"/>
    </source>
</evidence>
<protein>
    <submittedName>
        <fullName evidence="5">Acetyl ornithine aminotransferase family protein</fullName>
    </submittedName>
</protein>
<evidence type="ECO:0000313" key="6">
    <source>
        <dbReference type="Proteomes" id="UP000272051"/>
    </source>
</evidence>
<accession>A0A497EX04</accession>
<dbReference type="SUPFAM" id="SSF53383">
    <property type="entry name" value="PLP-dependent transferases"/>
    <property type="match status" value="1"/>
</dbReference>
<name>A0A497EX04_9CREN</name>
<evidence type="ECO:0000256" key="4">
    <source>
        <dbReference type="RuleBase" id="RU003560"/>
    </source>
</evidence>
<dbReference type="AlphaFoldDB" id="A0A497EX04"/>
<dbReference type="NCBIfam" id="NF004171">
    <property type="entry name" value="PRK05639.1"/>
    <property type="match status" value="1"/>
</dbReference>
<dbReference type="PROSITE" id="PS00600">
    <property type="entry name" value="AA_TRANSFER_CLASS_3"/>
    <property type="match status" value="1"/>
</dbReference>
<dbReference type="Gene3D" id="3.90.1150.10">
    <property type="entry name" value="Aspartate Aminotransferase, domain 1"/>
    <property type="match status" value="1"/>
</dbReference>